<dbReference type="AlphaFoldDB" id="A0A1X7BKY4"/>
<evidence type="ECO:0000313" key="2">
    <source>
        <dbReference type="EMBL" id="SMC10312.1"/>
    </source>
</evidence>
<dbReference type="InterPro" id="IPR004919">
    <property type="entry name" value="GmrSD_N"/>
</dbReference>
<proteinExistence type="predicted"/>
<reference evidence="2 3" key="1">
    <citation type="submission" date="2017-03" db="EMBL/GenBank/DDBJ databases">
        <authorList>
            <person name="Afonso C.L."/>
            <person name="Miller P.J."/>
            <person name="Scott M.A."/>
            <person name="Spackman E."/>
            <person name="Goraichik I."/>
            <person name="Dimitrov K.M."/>
            <person name="Suarez D.L."/>
            <person name="Swayne D.E."/>
        </authorList>
    </citation>
    <scope>NUCLEOTIDE SEQUENCE [LARGE SCALE GENOMIC DNA]</scope>
    <source>
        <strain evidence="2 3">CECT 7745</strain>
    </source>
</reference>
<dbReference type="Pfam" id="PF03235">
    <property type="entry name" value="GmrSD_N"/>
    <property type="match status" value="1"/>
</dbReference>
<name>A0A1X7BKY4_9RHOB</name>
<protein>
    <recommendedName>
        <fullName evidence="1">GmrSD restriction endonucleases N-terminal domain-containing protein</fullName>
    </recommendedName>
</protein>
<dbReference type="EMBL" id="FWXB01000001">
    <property type="protein sequence ID" value="SMC10312.1"/>
    <property type="molecule type" value="Genomic_DNA"/>
</dbReference>
<keyword evidence="3" id="KW-1185">Reference proteome</keyword>
<sequence>MTNPLNADASSVGALFSNTTFEIPQYQREYSWQDDEVADFWQDLSKSLDVESYFLGLVILTNEEQRKHVVDGQQRIVTLTLLATALYFEAVHRGRSALADRIQAEFLKSIDYDTDETAPRVHLSDLQDNETLQFIIENGETPGNLIDEETVSFRIASSFKYLREKLAADLAPDPFKRLGKWAEFLTNRVYFAVFIHPDAATAYQVFEVINTRGKDLTTADLLKNFVLSQTAPNKRVKRYEQWRTMAKKFSPEGSSNTFVQFIRHSVTVENGHILPKDLFEFLAQRQKMQGKIPPTPDQLMELLQSQLPLYLQMVDPSSAGPASEENLKVFGALNALNVIAVRPILLATSPLENSQEGLENTLKLVVRRIVVGNLGTGNVERRLAEVAKKIHAGQDWSPLLADLRDLNPTRDEFVDKLRQRSLNKNTLSFLRRSIIQQSITPEPDGTLHHIWPRNNADGWDGMPNEEGAFWAATIGNTLLSELKRRPPQATENWEGFKQSMFGQACVGEWLNQLAEINDWTPNNVEQIGRDLAEAAAEIWY</sequence>
<dbReference type="Proteomes" id="UP000193224">
    <property type="component" value="Unassembled WGS sequence"/>
</dbReference>
<organism evidence="2 3">
    <name type="scientific">Roseovarius aestuarii</name>
    <dbReference type="NCBI Taxonomy" id="475083"/>
    <lineage>
        <taxon>Bacteria</taxon>
        <taxon>Pseudomonadati</taxon>
        <taxon>Pseudomonadota</taxon>
        <taxon>Alphaproteobacteria</taxon>
        <taxon>Rhodobacterales</taxon>
        <taxon>Roseobacteraceae</taxon>
        <taxon>Roseovarius</taxon>
    </lineage>
</organism>
<dbReference type="PANTHER" id="PTHR35149:SF1">
    <property type="entry name" value="DUF5655 DOMAIN-CONTAINING PROTEIN"/>
    <property type="match status" value="1"/>
</dbReference>
<feature type="domain" description="GmrSD restriction endonucleases N-terminal" evidence="1">
    <location>
        <begin position="14"/>
        <end position="226"/>
    </location>
</feature>
<dbReference type="PANTHER" id="PTHR35149">
    <property type="entry name" value="SLL5132 PROTEIN"/>
    <property type="match status" value="1"/>
</dbReference>
<dbReference type="OrthoDB" id="9798761at2"/>
<evidence type="ECO:0000259" key="1">
    <source>
        <dbReference type="Pfam" id="PF03235"/>
    </source>
</evidence>
<gene>
    <name evidence="2" type="ORF">ROA7745_00118</name>
</gene>
<evidence type="ECO:0000313" key="3">
    <source>
        <dbReference type="Proteomes" id="UP000193224"/>
    </source>
</evidence>
<dbReference type="RefSeq" id="WP_085798295.1">
    <property type="nucleotide sequence ID" value="NZ_FWXB01000001.1"/>
</dbReference>
<accession>A0A1X7BKY4</accession>